<evidence type="ECO:0000256" key="8">
    <source>
        <dbReference type="SAM" id="Coils"/>
    </source>
</evidence>
<evidence type="ECO:0000256" key="2">
    <source>
        <dbReference type="ARBA" id="ARBA00006653"/>
    </source>
</evidence>
<evidence type="ECO:0000256" key="4">
    <source>
        <dbReference type="ARBA" id="ARBA00022448"/>
    </source>
</evidence>
<proteinExistence type="inferred from homology"/>
<dbReference type="PANTHER" id="PTHR31658">
    <property type="entry name" value="CONSERVED OLIGOMERIC GOLGI COMPLEX SUBUNIT 1"/>
    <property type="match status" value="1"/>
</dbReference>
<dbReference type="Proteomes" id="UP000294933">
    <property type="component" value="Unassembled WGS sequence"/>
</dbReference>
<protein>
    <recommendedName>
        <fullName evidence="3">Conserved oligomeric Golgi complex subunit 1</fullName>
    </recommendedName>
</protein>
<accession>A0A4Y7QLS7</accession>
<evidence type="ECO:0000256" key="6">
    <source>
        <dbReference type="ARBA" id="ARBA00023034"/>
    </source>
</evidence>
<name>A0A4Y7QLS7_9AGAM</name>
<dbReference type="GO" id="GO:0015031">
    <property type="term" value="P:protein transport"/>
    <property type="evidence" value="ECO:0007669"/>
    <property type="project" value="UniProtKB-KW"/>
</dbReference>
<evidence type="ECO:0000313" key="11">
    <source>
        <dbReference type="Proteomes" id="UP000294933"/>
    </source>
</evidence>
<evidence type="ECO:0000256" key="7">
    <source>
        <dbReference type="ARBA" id="ARBA00023136"/>
    </source>
</evidence>
<comment type="similarity">
    <text evidence="2">Belongs to the COG1 family.</text>
</comment>
<evidence type="ECO:0000313" key="10">
    <source>
        <dbReference type="EMBL" id="TDL28012.1"/>
    </source>
</evidence>
<keyword evidence="7" id="KW-0472">Membrane</keyword>
<dbReference type="EMBL" id="ML170158">
    <property type="protein sequence ID" value="TDL28012.1"/>
    <property type="molecule type" value="Genomic_DNA"/>
</dbReference>
<reference evidence="10 11" key="1">
    <citation type="submission" date="2018-06" db="EMBL/GenBank/DDBJ databases">
        <title>A transcriptomic atlas of mushroom development highlights an independent origin of complex multicellularity.</title>
        <authorList>
            <consortium name="DOE Joint Genome Institute"/>
            <person name="Krizsan K."/>
            <person name="Almasi E."/>
            <person name="Merenyi Z."/>
            <person name="Sahu N."/>
            <person name="Viragh M."/>
            <person name="Koszo T."/>
            <person name="Mondo S."/>
            <person name="Kiss B."/>
            <person name="Balint B."/>
            <person name="Kues U."/>
            <person name="Barry K."/>
            <person name="Hegedus J.C."/>
            <person name="Henrissat B."/>
            <person name="Johnson J."/>
            <person name="Lipzen A."/>
            <person name="Ohm R."/>
            <person name="Nagy I."/>
            <person name="Pangilinan J."/>
            <person name="Yan J."/>
            <person name="Xiong Y."/>
            <person name="Grigoriev I.V."/>
            <person name="Hibbett D.S."/>
            <person name="Nagy L.G."/>
        </authorList>
    </citation>
    <scope>NUCLEOTIDE SEQUENCE [LARGE SCALE GENOMIC DNA]</scope>
    <source>
        <strain evidence="10 11">SZMC22713</strain>
    </source>
</reference>
<gene>
    <name evidence="10" type="ORF">BD410DRAFT_781955</name>
</gene>
<evidence type="ECO:0000256" key="3">
    <source>
        <dbReference type="ARBA" id="ARBA00020978"/>
    </source>
</evidence>
<dbReference type="PANTHER" id="PTHR31658:SF0">
    <property type="entry name" value="CONSERVED OLIGOMERIC GOLGI COMPLEX SUBUNIT 1"/>
    <property type="match status" value="1"/>
</dbReference>
<evidence type="ECO:0000256" key="5">
    <source>
        <dbReference type="ARBA" id="ARBA00022927"/>
    </source>
</evidence>
<dbReference type="GO" id="GO:0000139">
    <property type="term" value="C:Golgi membrane"/>
    <property type="evidence" value="ECO:0007669"/>
    <property type="project" value="UniProtKB-SubCell"/>
</dbReference>
<evidence type="ECO:0000256" key="1">
    <source>
        <dbReference type="ARBA" id="ARBA00004395"/>
    </source>
</evidence>
<dbReference type="GO" id="GO:0017119">
    <property type="term" value="C:Golgi transport complex"/>
    <property type="evidence" value="ECO:0007669"/>
    <property type="project" value="InterPro"/>
</dbReference>
<dbReference type="AlphaFoldDB" id="A0A4Y7QLS7"/>
<dbReference type="VEuPathDB" id="FungiDB:BD410DRAFT_781955"/>
<organism evidence="10 11">
    <name type="scientific">Rickenella mellea</name>
    <dbReference type="NCBI Taxonomy" id="50990"/>
    <lineage>
        <taxon>Eukaryota</taxon>
        <taxon>Fungi</taxon>
        <taxon>Dikarya</taxon>
        <taxon>Basidiomycota</taxon>
        <taxon>Agaricomycotina</taxon>
        <taxon>Agaricomycetes</taxon>
        <taxon>Hymenochaetales</taxon>
        <taxon>Rickenellaceae</taxon>
        <taxon>Rickenella</taxon>
    </lineage>
</organism>
<evidence type="ECO:0000256" key="9">
    <source>
        <dbReference type="SAM" id="MobiDB-lite"/>
    </source>
</evidence>
<comment type="subcellular location">
    <subcellularLocation>
        <location evidence="1">Golgi apparatus membrane</location>
        <topology evidence="1">Peripheral membrane protein</topology>
    </subcellularLocation>
</comment>
<dbReference type="OrthoDB" id="46189at2759"/>
<keyword evidence="8" id="KW-0175">Coiled coil</keyword>
<keyword evidence="4" id="KW-0813">Transport</keyword>
<keyword evidence="5" id="KW-0653">Protein transport</keyword>
<dbReference type="Pfam" id="PF08700">
    <property type="entry name" value="VPS51_Exo84_N"/>
    <property type="match status" value="1"/>
</dbReference>
<keyword evidence="11" id="KW-1185">Reference proteome</keyword>
<keyword evidence="6" id="KW-0333">Golgi apparatus</keyword>
<dbReference type="STRING" id="50990.A0A4Y7QLS7"/>
<dbReference type="GO" id="GO:0006891">
    <property type="term" value="P:intra-Golgi vesicle-mediated transport"/>
    <property type="evidence" value="ECO:0007669"/>
    <property type="project" value="InterPro"/>
</dbReference>
<feature type="coiled-coil region" evidence="8">
    <location>
        <begin position="65"/>
        <end position="92"/>
    </location>
</feature>
<sequence>MNASAPSPSILKSPLLHTSPKSAGPYATLNGASLLPRRTASLASQTLKNDELLPDPDEYFAKYTVAEVKVILNRLRTDADRKQEELRLMVGERYRDILQASTSIIDIQMASKHVQDALEEIKDAVLAEEPTTFATRQGSTTGSNGAYLQAMQSLAAHLKLLLDASEHLWRLLERKLFLQAAWLFLLSRVVFRSLLRESSDDEKSWEGYGINVPEQFPLVQRQWETVSQFRAQIVQKATLSFREQNLTAEEVCASLLSLHLLDSLPLTEALEIFLKQRSRALQVSLAHETGTSGNNPTSSVTDNTRRRHVRQALEALQRVLETIVLTVGTARDVFQQHDSHPPRSMMDQVLLFIQTDSPIPSDLPLPQELQLTTQGLLNTLPSSTHFLLLPPSIKAYKPFIDLESPSCTLPRKTLDQKLRDWFEAATQHLTVSASKWVGELVTIRDVWEVRRSFSQWLVATSKLVDGERKHLALLISDVCHAHIERVWKSALSKIEASFQQDLSKSIAAVRKNDAESGFDIAPVSHLLSAPPAPSISQAGFSPSIAISTFQKYKMAIKHRVDGNTPFVEGLISEAEKAASQLDSDLSATAEDPNENQKVLHAYTPDANALASKVLDLLQSELGAIDFGDESAGRNLVFIGRMVKTLSSSSLLDSLRCDEAEKTAFRSRSHSLYDCTVERWRTQVVSIAVEKCLGSPTQSQDTLSSNLPMATTSLPILMDSLLFLVDSIHRWGSFHRQGSFGEHVLREFAEQLAGSVMARKDGQVKREISWCLLFLQAMCERWGTPVERLDKATLFANQSSGSPQLDPTTVAQSLPHVEYLLAPLLPSQPASAKSPTKPHSTASVTGSGGEFQPAVELAKPTPRFGLLLVEGSATW</sequence>
<dbReference type="InterPro" id="IPR033370">
    <property type="entry name" value="COG1"/>
</dbReference>
<feature type="region of interest" description="Disordered" evidence="9">
    <location>
        <begin position="827"/>
        <end position="851"/>
    </location>
</feature>